<proteinExistence type="inferred from homology"/>
<dbReference type="PANTHER" id="PTHR12145:SF36">
    <property type="entry name" value="MANNAN ENDO-1,6-ALPHA-MANNOSIDASE DCW1"/>
    <property type="match status" value="1"/>
</dbReference>
<dbReference type="InterPro" id="IPR005198">
    <property type="entry name" value="Glyco_hydro_76"/>
</dbReference>
<dbReference type="Pfam" id="PF03663">
    <property type="entry name" value="Glyco_hydro_76"/>
    <property type="match status" value="1"/>
</dbReference>
<evidence type="ECO:0000256" key="8">
    <source>
        <dbReference type="ARBA" id="ARBA00023004"/>
    </source>
</evidence>
<dbReference type="SUPFAM" id="SSF48264">
    <property type="entry name" value="Cytochrome P450"/>
    <property type="match status" value="1"/>
</dbReference>
<comment type="subcellular location">
    <subcellularLocation>
        <location evidence="2">Endomembrane system</location>
    </subcellularLocation>
</comment>
<dbReference type="InterPro" id="IPR014480">
    <property type="entry name" value="Mannan-1_6-alpha_mannosidase"/>
</dbReference>
<dbReference type="AlphaFoldDB" id="A0AA39XIA0"/>
<sequence length="811" mass="90005">MSFYHGSEPGGTPGLLPDPYYWWEAGALMGALIDYWYYTGDPKWNKLTEQGMLFQVGPNNDYMPPNQTRTEGNDDQGFWAMAAMSAAENKFPNPPDDKPQWLALAQAVFNTQASRWDPDECGGGLRWQIFTWNNGYDYKNSISQACFFNIAARLARYTGNQSYADWAEKTWDWMLSTELINPDTYYIYDGIHTTDCRNATPYQWTYNAGAFLLGAAAMYNYSTGDTQAKWRGRVEHLLNGTMVFFTGPDANIMTEVACEPVDLCDLDQQSFKAYLSRWMAATTKWAPWTHDRIKPLLLASAKAAASTCKGGANGRMCGLKWTEFGKWDGSQGVGQQMAAMEVVLANIIEHVASPVTNRTGGISSGDPGAGGMDVGRTDPFAGCDGLHKLSSRDPILGLDALFDTILDTIRAFKEHRLSEYFASNFARHGNTYCSLALGLKMLVTCDRENIETALTTKFDDDFPIGGPRLHTSLLVLGPQSVFSSSGAVWREARDMIHPSFVRDQNFLAAVPSDGITFDMEGLLLKLTMDSSTGFMLGYSANSLVQASPEGAQSLYDFEPPILTYLPHRKLSAARVRLRNYIRFYIRKVAAENEKGNLSKTVDRSYVFLDKLLKAGVPEEYVIGQVFVSNCSWAGNHGDIPCFGVQVPCQGSRVVRRLRTEIADVRVDDPSWDTVKGMKFLNNVIRGVKSQRLFPTIVLNARTANKETVLPRGGGPGGTRPILLPADVYGPDAEAFNPDRWEILRAGWDYIPFHGGPRICLGQQFALSQMALIVYRFFRNLSVVDAREEGGPFMKAVITFSFANGCLVGGKK</sequence>
<dbReference type="GO" id="GO:0016705">
    <property type="term" value="F:oxidoreductase activity, acting on paired donors, with incorporation or reduction of molecular oxygen"/>
    <property type="evidence" value="ECO:0007669"/>
    <property type="project" value="InterPro"/>
</dbReference>
<keyword evidence="7 12" id="KW-0378">Hydrolase</keyword>
<evidence type="ECO:0000256" key="9">
    <source>
        <dbReference type="ARBA" id="ARBA00023136"/>
    </source>
</evidence>
<evidence type="ECO:0000256" key="5">
    <source>
        <dbReference type="ARBA" id="ARBA00022723"/>
    </source>
</evidence>
<dbReference type="PANTHER" id="PTHR12145">
    <property type="entry name" value="MANNAN ENDO-1,6-ALPHA-MANNOSIDASE DCW1"/>
    <property type="match status" value="1"/>
</dbReference>
<evidence type="ECO:0000313" key="13">
    <source>
        <dbReference type="Proteomes" id="UP001175000"/>
    </source>
</evidence>
<evidence type="ECO:0000256" key="3">
    <source>
        <dbReference type="ARBA" id="ARBA00009699"/>
    </source>
</evidence>
<dbReference type="SUPFAM" id="SSF48208">
    <property type="entry name" value="Six-hairpin glycosidases"/>
    <property type="match status" value="1"/>
</dbReference>
<evidence type="ECO:0000313" key="12">
    <source>
        <dbReference type="EMBL" id="KAK0633600.1"/>
    </source>
</evidence>
<comment type="caution">
    <text evidence="12">The sequence shown here is derived from an EMBL/GenBank/DDBJ whole genome shotgun (WGS) entry which is preliminary data.</text>
</comment>
<accession>A0AA39XIA0</accession>
<evidence type="ECO:0000256" key="10">
    <source>
        <dbReference type="ARBA" id="ARBA00023180"/>
    </source>
</evidence>
<dbReference type="Gene3D" id="1.10.630.10">
    <property type="entry name" value="Cytochrome P450"/>
    <property type="match status" value="1"/>
</dbReference>
<dbReference type="InterPro" id="IPR008928">
    <property type="entry name" value="6-hairpin_glycosidase_sf"/>
</dbReference>
<evidence type="ECO:0000256" key="4">
    <source>
        <dbReference type="ARBA" id="ARBA00012350"/>
    </source>
</evidence>
<dbReference type="Pfam" id="PF00067">
    <property type="entry name" value="p450"/>
    <property type="match status" value="1"/>
</dbReference>
<name>A0AA39XIA0_9PEZI</name>
<comment type="catalytic activity">
    <reaction evidence="1">
        <text>Random hydrolysis of (1-&gt;6)-alpha-D-mannosidic linkages in unbranched (1-&gt;6)-mannans.</text>
        <dbReference type="EC" id="3.2.1.101"/>
    </reaction>
</comment>
<keyword evidence="10" id="KW-0325">Glycoprotein</keyword>
<evidence type="ECO:0000256" key="11">
    <source>
        <dbReference type="ARBA" id="ARBA00023295"/>
    </source>
</evidence>
<keyword evidence="11" id="KW-0326">Glycosidase</keyword>
<dbReference type="GO" id="GO:0009272">
    <property type="term" value="P:fungal-type cell wall biogenesis"/>
    <property type="evidence" value="ECO:0007669"/>
    <property type="project" value="TreeGrafter"/>
</dbReference>
<dbReference type="GO" id="GO:0004497">
    <property type="term" value="F:monooxygenase activity"/>
    <property type="evidence" value="ECO:0007669"/>
    <property type="project" value="InterPro"/>
</dbReference>
<dbReference type="EMBL" id="JAULSU010000001">
    <property type="protein sequence ID" value="KAK0633600.1"/>
    <property type="molecule type" value="Genomic_DNA"/>
</dbReference>
<dbReference type="InterPro" id="IPR036396">
    <property type="entry name" value="Cyt_P450_sf"/>
</dbReference>
<dbReference type="InterPro" id="IPR017972">
    <property type="entry name" value="Cyt_P450_CS"/>
</dbReference>
<evidence type="ECO:0000256" key="2">
    <source>
        <dbReference type="ARBA" id="ARBA00004308"/>
    </source>
</evidence>
<keyword evidence="6" id="KW-0732">Signal</keyword>
<dbReference type="GO" id="GO:0005506">
    <property type="term" value="F:iron ion binding"/>
    <property type="evidence" value="ECO:0007669"/>
    <property type="project" value="InterPro"/>
</dbReference>
<evidence type="ECO:0000256" key="1">
    <source>
        <dbReference type="ARBA" id="ARBA00001452"/>
    </source>
</evidence>
<gene>
    <name evidence="12" type="ORF">B0T14DRAFT_533788</name>
</gene>
<dbReference type="InterPro" id="IPR001128">
    <property type="entry name" value="Cyt_P450"/>
</dbReference>
<comment type="similarity">
    <text evidence="3">Belongs to the glycosyl hydrolase 76 family.</text>
</comment>
<dbReference type="GO" id="GO:0020037">
    <property type="term" value="F:heme binding"/>
    <property type="evidence" value="ECO:0007669"/>
    <property type="project" value="InterPro"/>
</dbReference>
<keyword evidence="5" id="KW-0479">Metal-binding</keyword>
<protein>
    <recommendedName>
        <fullName evidence="4">mannan endo-1,6-alpha-mannosidase</fullName>
        <ecNumber evidence="4">3.2.1.101</ecNumber>
    </recommendedName>
</protein>
<dbReference type="Gene3D" id="1.50.10.20">
    <property type="match status" value="1"/>
</dbReference>
<organism evidence="12 13">
    <name type="scientific">Immersiella caudata</name>
    <dbReference type="NCBI Taxonomy" id="314043"/>
    <lineage>
        <taxon>Eukaryota</taxon>
        <taxon>Fungi</taxon>
        <taxon>Dikarya</taxon>
        <taxon>Ascomycota</taxon>
        <taxon>Pezizomycotina</taxon>
        <taxon>Sordariomycetes</taxon>
        <taxon>Sordariomycetidae</taxon>
        <taxon>Sordariales</taxon>
        <taxon>Lasiosphaeriaceae</taxon>
        <taxon>Immersiella</taxon>
    </lineage>
</organism>
<dbReference type="PROSITE" id="PS00086">
    <property type="entry name" value="CYTOCHROME_P450"/>
    <property type="match status" value="1"/>
</dbReference>
<dbReference type="GO" id="GO:0012505">
    <property type="term" value="C:endomembrane system"/>
    <property type="evidence" value="ECO:0007669"/>
    <property type="project" value="UniProtKB-SubCell"/>
</dbReference>
<dbReference type="EC" id="3.2.1.101" evidence="4"/>
<evidence type="ECO:0000256" key="7">
    <source>
        <dbReference type="ARBA" id="ARBA00022801"/>
    </source>
</evidence>
<dbReference type="FunFam" id="1.50.10.20:FF:000006">
    <property type="entry name" value="Mannan endo-1,6-alpha-mannosidase"/>
    <property type="match status" value="1"/>
</dbReference>
<keyword evidence="13" id="KW-1185">Reference proteome</keyword>
<keyword evidence="8" id="KW-0408">Iron</keyword>
<dbReference type="Proteomes" id="UP001175000">
    <property type="component" value="Unassembled WGS sequence"/>
</dbReference>
<dbReference type="GO" id="GO:0016052">
    <property type="term" value="P:carbohydrate catabolic process"/>
    <property type="evidence" value="ECO:0007669"/>
    <property type="project" value="InterPro"/>
</dbReference>
<evidence type="ECO:0000256" key="6">
    <source>
        <dbReference type="ARBA" id="ARBA00022729"/>
    </source>
</evidence>
<reference evidence="12" key="1">
    <citation type="submission" date="2023-06" db="EMBL/GenBank/DDBJ databases">
        <title>Genome-scale phylogeny and comparative genomics of the fungal order Sordariales.</title>
        <authorList>
            <consortium name="Lawrence Berkeley National Laboratory"/>
            <person name="Hensen N."/>
            <person name="Bonometti L."/>
            <person name="Westerberg I."/>
            <person name="Brannstrom I.O."/>
            <person name="Guillou S."/>
            <person name="Cros-Aarteil S."/>
            <person name="Calhoun S."/>
            <person name="Haridas S."/>
            <person name="Kuo A."/>
            <person name="Mondo S."/>
            <person name="Pangilinan J."/>
            <person name="Riley R."/>
            <person name="Labutti K."/>
            <person name="Andreopoulos B."/>
            <person name="Lipzen A."/>
            <person name="Chen C."/>
            <person name="Yanf M."/>
            <person name="Daum C."/>
            <person name="Ng V."/>
            <person name="Clum A."/>
            <person name="Steindorff A."/>
            <person name="Ohm R."/>
            <person name="Martin F."/>
            <person name="Silar P."/>
            <person name="Natvig D."/>
            <person name="Lalanne C."/>
            <person name="Gautier V."/>
            <person name="Ament-Velasquez S.L."/>
            <person name="Kruys A."/>
            <person name="Hutchinson M.I."/>
            <person name="Powell A.J."/>
            <person name="Barry K."/>
            <person name="Miller A.N."/>
            <person name="Grigoriev I.V."/>
            <person name="Debuchy R."/>
            <person name="Gladieux P."/>
            <person name="Thoren M.H."/>
            <person name="Johannesson H."/>
        </authorList>
    </citation>
    <scope>NUCLEOTIDE SEQUENCE</scope>
    <source>
        <strain evidence="12">CBS 606.72</strain>
    </source>
</reference>
<dbReference type="GO" id="GO:0008496">
    <property type="term" value="F:mannan endo-1,6-alpha-mannosidase activity"/>
    <property type="evidence" value="ECO:0007669"/>
    <property type="project" value="UniProtKB-EC"/>
</dbReference>
<keyword evidence="9" id="KW-0472">Membrane</keyword>